<evidence type="ECO:0000256" key="1">
    <source>
        <dbReference type="SAM" id="Phobius"/>
    </source>
</evidence>
<dbReference type="AlphaFoldDB" id="A0A562KKB2"/>
<comment type="caution">
    <text evidence="2">The sequence shown here is derived from an EMBL/GenBank/DDBJ whole genome shotgun (WGS) entry which is preliminary data.</text>
</comment>
<sequence length="68" mass="7295">MSDEAVQIKIANELSKSSGFNYRPMGKALAAPAFADRAEQSIQLLSRWAGIAAFVGALAAISYFLFRG</sequence>
<keyword evidence="1" id="KW-1133">Transmembrane helix</keyword>
<name>A0A562KKB2_SPHWJ</name>
<feature type="transmembrane region" description="Helical" evidence="1">
    <location>
        <begin position="48"/>
        <end position="66"/>
    </location>
</feature>
<evidence type="ECO:0000313" key="3">
    <source>
        <dbReference type="Proteomes" id="UP000316624"/>
    </source>
</evidence>
<reference evidence="2 3" key="1">
    <citation type="journal article" date="2015" name="Stand. Genomic Sci.">
        <title>Genomic Encyclopedia of Bacterial and Archaeal Type Strains, Phase III: the genomes of soil and plant-associated and newly described type strains.</title>
        <authorList>
            <person name="Whitman W.B."/>
            <person name="Woyke T."/>
            <person name="Klenk H.P."/>
            <person name="Zhou Y."/>
            <person name="Lilburn T.G."/>
            <person name="Beck B.J."/>
            <person name="De Vos P."/>
            <person name="Vandamme P."/>
            <person name="Eisen J.A."/>
            <person name="Garrity G."/>
            <person name="Hugenholtz P."/>
            <person name="Kyrpides N.C."/>
        </authorList>
    </citation>
    <scope>NUCLEOTIDE SEQUENCE [LARGE SCALE GENOMIC DNA]</scope>
    <source>
        <strain evidence="2 3">CGMCC 1.7748</strain>
    </source>
</reference>
<gene>
    <name evidence="2" type="ORF">IQ35_00889</name>
</gene>
<accession>A0A562KKB2</accession>
<dbReference type="EMBL" id="VLKK01000003">
    <property type="protein sequence ID" value="TWH95807.1"/>
    <property type="molecule type" value="Genomic_DNA"/>
</dbReference>
<proteinExistence type="predicted"/>
<keyword evidence="3" id="KW-1185">Reference proteome</keyword>
<evidence type="ECO:0000313" key="2">
    <source>
        <dbReference type="EMBL" id="TWH95807.1"/>
    </source>
</evidence>
<keyword evidence="1" id="KW-0812">Transmembrane</keyword>
<keyword evidence="1" id="KW-0472">Membrane</keyword>
<organism evidence="2 3">
    <name type="scientific">Sphingobium wenxiniae (strain DSM 21828 / CGMCC 1.7748 / JZ-1)</name>
    <dbReference type="NCBI Taxonomy" id="595605"/>
    <lineage>
        <taxon>Bacteria</taxon>
        <taxon>Pseudomonadati</taxon>
        <taxon>Pseudomonadota</taxon>
        <taxon>Alphaproteobacteria</taxon>
        <taxon>Sphingomonadales</taxon>
        <taxon>Sphingomonadaceae</taxon>
        <taxon>Sphingobium</taxon>
    </lineage>
</organism>
<dbReference type="Proteomes" id="UP000316624">
    <property type="component" value="Unassembled WGS sequence"/>
</dbReference>
<protein>
    <submittedName>
        <fullName evidence="2">Uncharacterized protein</fullName>
    </submittedName>
</protein>